<feature type="compositionally biased region" description="Polar residues" evidence="1">
    <location>
        <begin position="499"/>
        <end position="508"/>
    </location>
</feature>
<organism evidence="3 4">
    <name type="scientific">Tanacetum coccineum</name>
    <dbReference type="NCBI Taxonomy" id="301880"/>
    <lineage>
        <taxon>Eukaryota</taxon>
        <taxon>Viridiplantae</taxon>
        <taxon>Streptophyta</taxon>
        <taxon>Embryophyta</taxon>
        <taxon>Tracheophyta</taxon>
        <taxon>Spermatophyta</taxon>
        <taxon>Magnoliopsida</taxon>
        <taxon>eudicotyledons</taxon>
        <taxon>Gunneridae</taxon>
        <taxon>Pentapetalae</taxon>
        <taxon>asterids</taxon>
        <taxon>campanulids</taxon>
        <taxon>Asterales</taxon>
        <taxon>Asteraceae</taxon>
        <taxon>Asteroideae</taxon>
        <taxon>Anthemideae</taxon>
        <taxon>Anthemidinae</taxon>
        <taxon>Tanacetum</taxon>
    </lineage>
</organism>
<name>A0ABQ4Y6W9_9ASTR</name>
<dbReference type="Proteomes" id="UP001151760">
    <property type="component" value="Unassembled WGS sequence"/>
</dbReference>
<feature type="region of interest" description="Disordered" evidence="1">
    <location>
        <begin position="431"/>
        <end position="453"/>
    </location>
</feature>
<evidence type="ECO:0000313" key="4">
    <source>
        <dbReference type="Proteomes" id="UP001151760"/>
    </source>
</evidence>
<accession>A0ABQ4Y6W9</accession>
<dbReference type="Pfam" id="PF07727">
    <property type="entry name" value="RVT_2"/>
    <property type="match status" value="1"/>
</dbReference>
<comment type="caution">
    <text evidence="3">The sequence shown here is derived from an EMBL/GenBank/DDBJ whole genome shotgun (WGS) entry which is preliminary data.</text>
</comment>
<evidence type="ECO:0000259" key="2">
    <source>
        <dbReference type="Pfam" id="PF07727"/>
    </source>
</evidence>
<protein>
    <submittedName>
        <fullName evidence="3">Retrovirus-related pol polyprotein from transposon TNT 1-94</fullName>
    </submittedName>
</protein>
<dbReference type="EMBL" id="BQNB010010150">
    <property type="protein sequence ID" value="GJS73380.1"/>
    <property type="molecule type" value="Genomic_DNA"/>
</dbReference>
<feature type="region of interest" description="Disordered" evidence="1">
    <location>
        <begin position="480"/>
        <end position="508"/>
    </location>
</feature>
<dbReference type="InterPro" id="IPR013103">
    <property type="entry name" value="RVT_2"/>
</dbReference>
<evidence type="ECO:0000256" key="1">
    <source>
        <dbReference type="SAM" id="MobiDB-lite"/>
    </source>
</evidence>
<sequence>MENVHSNDEYNVFAHGRQHIEKPASINDTYVMKKVDSNITPDSMDIKAEMLTKQMAKNLSVASEGECLFANFLSKDELKKASESLKHPGWVDWLFRNKKDEIKAVIRNKDRLVAQGYWQEAGIDYDAKFAQVARLEAIRIFLAFATYMNFTVYQMDVKSAFLNGNSKEEVYVQQPLGLESSEFPNHVCKLGKALYGVKQAPRAWYETLSTFLTETYVILVQVYLKGTSSLGRWYLKCSGFDLKGYLSSDYVECIMKRKSTSGACELLRSKLVCWSAKKQQYVAMSFAEAEYVADAGCCANILWMKSRLRITLQYSVSHADADVDVQEVCASLSKKFRESYFIIKFGISGLLHHVVITIADRIRELLVYMAVHVIDAFESLKPSWEKTCTLRYGCWFGGKLIQKLRQKGVYEESFSNTCCMNWGEVNPTHANYNGSKTSKDTEDPSWSTSIKTSRQRRHLQQWKRFGRLYLVASLKEASEAQKGHSKKRKKSTMVKDENPSQPSASTHVVAQMRKDDLQATSGKTSLGVTGEERADQLSSIVSASISEPIYSASTLMHSKFALGRDTSTTFTAKIDPKTSC</sequence>
<dbReference type="PANTHER" id="PTHR11439">
    <property type="entry name" value="GAG-POL-RELATED RETROTRANSPOSON"/>
    <property type="match status" value="1"/>
</dbReference>
<reference evidence="3" key="1">
    <citation type="journal article" date="2022" name="Int. J. Mol. Sci.">
        <title>Draft Genome of Tanacetum Coccineum: Genomic Comparison of Closely Related Tanacetum-Family Plants.</title>
        <authorList>
            <person name="Yamashiro T."/>
            <person name="Shiraishi A."/>
            <person name="Nakayama K."/>
            <person name="Satake H."/>
        </authorList>
    </citation>
    <scope>NUCLEOTIDE SEQUENCE</scope>
</reference>
<evidence type="ECO:0000313" key="3">
    <source>
        <dbReference type="EMBL" id="GJS73380.1"/>
    </source>
</evidence>
<keyword evidence="4" id="KW-1185">Reference proteome</keyword>
<dbReference type="PANTHER" id="PTHR11439:SF509">
    <property type="entry name" value="RNA-DIRECTED DNA POLYMERASE"/>
    <property type="match status" value="1"/>
</dbReference>
<feature type="domain" description="Reverse transcriptase Ty1/copia-type" evidence="2">
    <location>
        <begin position="91"/>
        <end position="215"/>
    </location>
</feature>
<proteinExistence type="predicted"/>
<reference evidence="3" key="2">
    <citation type="submission" date="2022-01" db="EMBL/GenBank/DDBJ databases">
        <authorList>
            <person name="Yamashiro T."/>
            <person name="Shiraishi A."/>
            <person name="Satake H."/>
            <person name="Nakayama K."/>
        </authorList>
    </citation>
    <scope>NUCLEOTIDE SEQUENCE</scope>
</reference>
<gene>
    <name evidence="3" type="ORF">Tco_0706221</name>
</gene>
<feature type="compositionally biased region" description="Basic residues" evidence="1">
    <location>
        <begin position="483"/>
        <end position="492"/>
    </location>
</feature>